<dbReference type="Pfam" id="PF13359">
    <property type="entry name" value="DDE_Tnp_4"/>
    <property type="match status" value="1"/>
</dbReference>
<feature type="domain" description="DDE Tnp4" evidence="9">
    <location>
        <begin position="284"/>
        <end position="460"/>
    </location>
</feature>
<dbReference type="InterPro" id="IPR058353">
    <property type="entry name" value="DUF8040"/>
</dbReference>
<evidence type="ECO:0000259" key="9">
    <source>
        <dbReference type="Pfam" id="PF13359"/>
    </source>
</evidence>
<comment type="caution">
    <text evidence="11">The sequence shown here is derived from an EMBL/GenBank/DDBJ whole genome shotgun (WGS) entry which is preliminary data.</text>
</comment>
<evidence type="ECO:0000313" key="12">
    <source>
        <dbReference type="Proteomes" id="UP000488956"/>
    </source>
</evidence>
<dbReference type="GO" id="GO:0005634">
    <property type="term" value="C:nucleus"/>
    <property type="evidence" value="ECO:0007669"/>
    <property type="project" value="UniProtKB-SubCell"/>
</dbReference>
<accession>A0A6G0KIL5</accession>
<keyword evidence="4" id="KW-0540">Nuclease</keyword>
<evidence type="ECO:0000313" key="11">
    <source>
        <dbReference type="EMBL" id="KAE9088914.1"/>
    </source>
</evidence>
<evidence type="ECO:0000256" key="4">
    <source>
        <dbReference type="ARBA" id="ARBA00022722"/>
    </source>
</evidence>
<evidence type="ECO:0000256" key="1">
    <source>
        <dbReference type="ARBA" id="ARBA00001968"/>
    </source>
</evidence>
<evidence type="ECO:0000256" key="2">
    <source>
        <dbReference type="ARBA" id="ARBA00004123"/>
    </source>
</evidence>
<dbReference type="InterPro" id="IPR027806">
    <property type="entry name" value="HARBI1_dom"/>
</dbReference>
<dbReference type="AlphaFoldDB" id="A0A6G0KIL5"/>
<name>A0A6G0KIL5_9STRA</name>
<feature type="region of interest" description="Disordered" evidence="8">
    <location>
        <begin position="1"/>
        <end position="60"/>
    </location>
</feature>
<protein>
    <submittedName>
        <fullName evidence="11">Uncharacterized protein</fullName>
    </submittedName>
</protein>
<feature type="domain" description="DUF8040" evidence="10">
    <location>
        <begin position="166"/>
        <end position="248"/>
    </location>
</feature>
<proteinExistence type="inferred from homology"/>
<sequence>MAKRANDSLHGSGAPTAASHRGNTSKRARAESEARSKSMSLPSTAASESGCRSLSLPSSGESEASCRYLLLPTDGVVTTSCSLSSSRNLRAQWIHQLNGRLAILLILDQLFLRVDARPSTSTHTLSSVAQTLLIVLADEPARCSSERRKIHRSIEWRGFALTPEMEPSEFRNTFRVTPSAFASLLHTLQPAVEKKTTNFGEPLSVSVRLAVFLYFIGHGCSLQQLRSQFGIGKSTASGIVREVSKAVVGLMQSYVVFPARRDELLKLSMEFEDGYGIPGCVGALDGCHIPIVQPSRPNSKKVFNRKGFYSLNMSAVVDRHRRFLDVDVRWPGSVGANRVFSNSAVGRMHDLILSEAGGAQGAGFLQTGLEEYRKIPFFLLADSAYANSTHVVTTYEIAEADKDVVVSKLNRKLAGMRYSVKCAFGVAKSRWRVLAKPIETSRTNLEDVPTLVSAVCILHNFVIDKSDGVWDARAEARRRAFYFANYLTLTNEEACPDSQTSQEKTRNAIFSWMRFRDSVRSS</sequence>
<dbReference type="Pfam" id="PF26138">
    <property type="entry name" value="DUF8040"/>
    <property type="match status" value="1"/>
</dbReference>
<dbReference type="Proteomes" id="UP000488956">
    <property type="component" value="Unassembled WGS sequence"/>
</dbReference>
<evidence type="ECO:0000256" key="6">
    <source>
        <dbReference type="ARBA" id="ARBA00022801"/>
    </source>
</evidence>
<organism evidence="11 12">
    <name type="scientific">Phytophthora fragariae</name>
    <dbReference type="NCBI Taxonomy" id="53985"/>
    <lineage>
        <taxon>Eukaryota</taxon>
        <taxon>Sar</taxon>
        <taxon>Stramenopiles</taxon>
        <taxon>Oomycota</taxon>
        <taxon>Peronosporomycetes</taxon>
        <taxon>Peronosporales</taxon>
        <taxon>Peronosporaceae</taxon>
        <taxon>Phytophthora</taxon>
    </lineage>
</organism>
<gene>
    <name evidence="11" type="ORF">PF010_g19200</name>
</gene>
<dbReference type="GO" id="GO:0016787">
    <property type="term" value="F:hydrolase activity"/>
    <property type="evidence" value="ECO:0007669"/>
    <property type="project" value="UniProtKB-KW"/>
</dbReference>
<evidence type="ECO:0000256" key="5">
    <source>
        <dbReference type="ARBA" id="ARBA00022723"/>
    </source>
</evidence>
<evidence type="ECO:0000256" key="3">
    <source>
        <dbReference type="ARBA" id="ARBA00006958"/>
    </source>
</evidence>
<comment type="cofactor">
    <cofactor evidence="1">
        <name>a divalent metal cation</name>
        <dbReference type="ChEBI" id="CHEBI:60240"/>
    </cofactor>
</comment>
<dbReference type="GO" id="GO:0004518">
    <property type="term" value="F:nuclease activity"/>
    <property type="evidence" value="ECO:0007669"/>
    <property type="project" value="UniProtKB-KW"/>
</dbReference>
<dbReference type="PANTHER" id="PTHR22930">
    <property type="match status" value="1"/>
</dbReference>
<dbReference type="GO" id="GO:0046872">
    <property type="term" value="F:metal ion binding"/>
    <property type="evidence" value="ECO:0007669"/>
    <property type="project" value="UniProtKB-KW"/>
</dbReference>
<evidence type="ECO:0000259" key="10">
    <source>
        <dbReference type="Pfam" id="PF26138"/>
    </source>
</evidence>
<keyword evidence="6" id="KW-0378">Hydrolase</keyword>
<evidence type="ECO:0000256" key="7">
    <source>
        <dbReference type="ARBA" id="ARBA00023242"/>
    </source>
</evidence>
<evidence type="ECO:0000256" key="8">
    <source>
        <dbReference type="SAM" id="MobiDB-lite"/>
    </source>
</evidence>
<keyword evidence="5" id="KW-0479">Metal-binding</keyword>
<comment type="subcellular location">
    <subcellularLocation>
        <location evidence="2">Nucleus</location>
    </subcellularLocation>
</comment>
<reference evidence="11 12" key="1">
    <citation type="submission" date="2018-09" db="EMBL/GenBank/DDBJ databases">
        <title>Genomic investigation of the strawberry pathogen Phytophthora fragariae indicates pathogenicity is determined by transcriptional variation in three key races.</title>
        <authorList>
            <person name="Adams T.M."/>
            <person name="Armitage A.D."/>
            <person name="Sobczyk M.K."/>
            <person name="Bates H.J."/>
            <person name="Dunwell J.M."/>
            <person name="Nellist C.F."/>
            <person name="Harrison R.J."/>
        </authorList>
    </citation>
    <scope>NUCLEOTIDE SEQUENCE [LARGE SCALE GENOMIC DNA]</scope>
    <source>
        <strain evidence="11 12">ONT-3</strain>
    </source>
</reference>
<dbReference type="InterPro" id="IPR045249">
    <property type="entry name" value="HARBI1-like"/>
</dbReference>
<keyword evidence="7" id="KW-0539">Nucleus</keyword>
<dbReference type="PANTHER" id="PTHR22930:SF206">
    <property type="entry name" value="NUCLEASE HARBI1"/>
    <property type="match status" value="1"/>
</dbReference>
<dbReference type="EMBL" id="QXFX01001522">
    <property type="protein sequence ID" value="KAE9088914.1"/>
    <property type="molecule type" value="Genomic_DNA"/>
</dbReference>
<feature type="compositionally biased region" description="Polar residues" evidence="8">
    <location>
        <begin position="37"/>
        <end position="60"/>
    </location>
</feature>
<comment type="similarity">
    <text evidence="3">Belongs to the HARBI1 family.</text>
</comment>